<dbReference type="SUPFAM" id="SSF50129">
    <property type="entry name" value="GroES-like"/>
    <property type="match status" value="1"/>
</dbReference>
<reference evidence="3 4" key="1">
    <citation type="submission" date="2019-12" db="EMBL/GenBank/DDBJ databases">
        <authorList>
            <person name="Floudas D."/>
            <person name="Bentzer J."/>
            <person name="Ahren D."/>
            <person name="Johansson T."/>
            <person name="Persson P."/>
            <person name="Tunlid A."/>
        </authorList>
    </citation>
    <scope>NUCLEOTIDE SEQUENCE [LARGE SCALE GENOMIC DNA]</scope>
    <source>
        <strain evidence="3 4">CBS 102.39</strain>
    </source>
</reference>
<dbReference type="SMART" id="SM00829">
    <property type="entry name" value="PKS_ER"/>
    <property type="match status" value="1"/>
</dbReference>
<dbReference type="Gene3D" id="3.90.180.10">
    <property type="entry name" value="Medium-chain alcohol dehydrogenases, catalytic domain"/>
    <property type="match status" value="1"/>
</dbReference>
<dbReference type="SUPFAM" id="SSF51735">
    <property type="entry name" value="NAD(P)-binding Rossmann-fold domains"/>
    <property type="match status" value="1"/>
</dbReference>
<dbReference type="InterPro" id="IPR011032">
    <property type="entry name" value="GroES-like_sf"/>
</dbReference>
<dbReference type="PANTHER" id="PTHR43205">
    <property type="entry name" value="PROSTAGLANDIN REDUCTASE"/>
    <property type="match status" value="1"/>
</dbReference>
<dbReference type="InterPro" id="IPR020843">
    <property type="entry name" value="ER"/>
</dbReference>
<dbReference type="Gene3D" id="3.40.50.720">
    <property type="entry name" value="NAD(P)-binding Rossmann-like Domain"/>
    <property type="match status" value="1"/>
</dbReference>
<dbReference type="PANTHER" id="PTHR43205:SF7">
    <property type="entry name" value="PROSTAGLANDIN REDUCTASE 1"/>
    <property type="match status" value="1"/>
</dbReference>
<evidence type="ECO:0000313" key="3">
    <source>
        <dbReference type="EMBL" id="KAF4616129.1"/>
    </source>
</evidence>
<keyword evidence="4" id="KW-1185">Reference proteome</keyword>
<evidence type="ECO:0000256" key="1">
    <source>
        <dbReference type="ARBA" id="ARBA00023002"/>
    </source>
</evidence>
<dbReference type="InterPro" id="IPR041694">
    <property type="entry name" value="ADH_N_2"/>
</dbReference>
<sequence length="345" mass="37817">MPEVTNGRVLFKSIPEGYPVPGENIVYDTSEKIDLDNVPLNGGILLKTLEVSVDPYMRGRMRDASIESYVDAFELNESITGFGVAVIVRSESSEVKEGDYVSGMIQYQNYSIVKDLKSTNLSKFVHSEKLPLSTYIGVLGMPGKTAFMAWKEYSKSKKGETAFVSTGAGPVGSLVIQLAKMDGLKVIGSAGSADKVQFMKECGADVAFNYKEENVADVLKREGPIDIYWDNVGGETLEAALDASRLNGRFIECGMISEYNSKEGAPIRNLYQTIAKSLSIHGFIQWRLEAKHNEDFYKTIPPLVANGTIKHQEQVFHGLDKVGDVILAVQKGENTAKAVVHVADE</sequence>
<evidence type="ECO:0000313" key="4">
    <source>
        <dbReference type="Proteomes" id="UP000521872"/>
    </source>
</evidence>
<evidence type="ECO:0000259" key="2">
    <source>
        <dbReference type="SMART" id="SM00829"/>
    </source>
</evidence>
<organism evidence="3 4">
    <name type="scientific">Agrocybe pediades</name>
    <dbReference type="NCBI Taxonomy" id="84607"/>
    <lineage>
        <taxon>Eukaryota</taxon>
        <taxon>Fungi</taxon>
        <taxon>Dikarya</taxon>
        <taxon>Basidiomycota</taxon>
        <taxon>Agaricomycotina</taxon>
        <taxon>Agaricomycetes</taxon>
        <taxon>Agaricomycetidae</taxon>
        <taxon>Agaricales</taxon>
        <taxon>Agaricineae</taxon>
        <taxon>Strophariaceae</taxon>
        <taxon>Agrocybe</taxon>
    </lineage>
</organism>
<accession>A0A8H4QRW6</accession>
<dbReference type="InterPro" id="IPR045010">
    <property type="entry name" value="MDR_fam"/>
</dbReference>
<name>A0A8H4QRW6_9AGAR</name>
<proteinExistence type="predicted"/>
<protein>
    <recommendedName>
        <fullName evidence="2">Enoyl reductase (ER) domain-containing protein</fullName>
    </recommendedName>
</protein>
<dbReference type="Proteomes" id="UP000521872">
    <property type="component" value="Unassembled WGS sequence"/>
</dbReference>
<dbReference type="FunFam" id="3.40.50.720:FF:000121">
    <property type="entry name" value="Prostaglandin reductase 2"/>
    <property type="match status" value="1"/>
</dbReference>
<keyword evidence="1" id="KW-0560">Oxidoreductase</keyword>
<feature type="domain" description="Enoyl reductase (ER)" evidence="2">
    <location>
        <begin position="44"/>
        <end position="340"/>
    </location>
</feature>
<dbReference type="CDD" id="cd05288">
    <property type="entry name" value="PGDH"/>
    <property type="match status" value="1"/>
</dbReference>
<gene>
    <name evidence="3" type="ORF">D9613_011261</name>
</gene>
<dbReference type="EMBL" id="JAACJL010000032">
    <property type="protein sequence ID" value="KAF4616129.1"/>
    <property type="molecule type" value="Genomic_DNA"/>
</dbReference>
<dbReference type="Pfam" id="PF16884">
    <property type="entry name" value="ADH_N_2"/>
    <property type="match status" value="1"/>
</dbReference>
<dbReference type="InterPro" id="IPR013149">
    <property type="entry name" value="ADH-like_C"/>
</dbReference>
<dbReference type="GO" id="GO:0016628">
    <property type="term" value="F:oxidoreductase activity, acting on the CH-CH group of donors, NAD or NADP as acceptor"/>
    <property type="evidence" value="ECO:0007669"/>
    <property type="project" value="InterPro"/>
</dbReference>
<dbReference type="Pfam" id="PF00107">
    <property type="entry name" value="ADH_zinc_N"/>
    <property type="match status" value="1"/>
</dbReference>
<dbReference type="AlphaFoldDB" id="A0A8H4QRW6"/>
<comment type="caution">
    <text evidence="3">The sequence shown here is derived from an EMBL/GenBank/DDBJ whole genome shotgun (WGS) entry which is preliminary data.</text>
</comment>
<dbReference type="InterPro" id="IPR036291">
    <property type="entry name" value="NAD(P)-bd_dom_sf"/>
</dbReference>